<feature type="signal peptide" evidence="1">
    <location>
        <begin position="1"/>
        <end position="21"/>
    </location>
</feature>
<evidence type="ECO:0000313" key="2">
    <source>
        <dbReference type="EMBL" id="MCF1714491.1"/>
    </source>
</evidence>
<feature type="chain" id="PRO_5045524427" evidence="1">
    <location>
        <begin position="22"/>
        <end position="262"/>
    </location>
</feature>
<accession>A0ABS9BIL6</accession>
<evidence type="ECO:0000313" key="3">
    <source>
        <dbReference type="Proteomes" id="UP001200145"/>
    </source>
</evidence>
<organism evidence="2 3">
    <name type="scientific">Flavihumibacter fluminis</name>
    <dbReference type="NCBI Taxonomy" id="2909236"/>
    <lineage>
        <taxon>Bacteria</taxon>
        <taxon>Pseudomonadati</taxon>
        <taxon>Bacteroidota</taxon>
        <taxon>Chitinophagia</taxon>
        <taxon>Chitinophagales</taxon>
        <taxon>Chitinophagaceae</taxon>
        <taxon>Flavihumibacter</taxon>
    </lineage>
</organism>
<name>A0ABS9BIL6_9BACT</name>
<proteinExistence type="predicted"/>
<reference evidence="2 3" key="1">
    <citation type="submission" date="2022-01" db="EMBL/GenBank/DDBJ databases">
        <title>Flavihumibacter sp. nov., isolated from sediment of a river.</title>
        <authorList>
            <person name="Liu H."/>
        </authorList>
    </citation>
    <scope>NUCLEOTIDE SEQUENCE [LARGE SCALE GENOMIC DNA]</scope>
    <source>
        <strain evidence="2 3">RY-1</strain>
    </source>
</reference>
<dbReference type="EMBL" id="JAKEVY010000002">
    <property type="protein sequence ID" value="MCF1714491.1"/>
    <property type="molecule type" value="Genomic_DNA"/>
</dbReference>
<protein>
    <submittedName>
        <fullName evidence="2">Uncharacterized protein</fullName>
    </submittedName>
</protein>
<dbReference type="RefSeq" id="WP_234865213.1">
    <property type="nucleotide sequence ID" value="NZ_JAKEVY010000002.1"/>
</dbReference>
<keyword evidence="1" id="KW-0732">Signal</keyword>
<gene>
    <name evidence="2" type="ORF">L0U88_07610</name>
</gene>
<dbReference type="Proteomes" id="UP001200145">
    <property type="component" value="Unassembled WGS sequence"/>
</dbReference>
<evidence type="ECO:0000256" key="1">
    <source>
        <dbReference type="SAM" id="SignalP"/>
    </source>
</evidence>
<keyword evidence="3" id="KW-1185">Reference proteome</keyword>
<comment type="caution">
    <text evidence="2">The sequence shown here is derived from an EMBL/GenBank/DDBJ whole genome shotgun (WGS) entry which is preliminary data.</text>
</comment>
<sequence>MRKKIGNWLLLAGLITLVACGKETANPDFEDVSDYMVLEPGKTLIYQLDSIVKTPFNDTAFTTISYQAKDVVDAEITDNLGRPSWRVFRYLRPLNSTDENAWTPNMTYMITPMRKAVEVIENNLRFQKLVFPIDLNTVWRGNSHINTTPGGPLDYLDAWEYSYSSIGESFSPFDTPFENTITVLQADEALGVQNEKPEDPDLDAYRTYSVEVYAKELGLIYKELRYWTYSARTLDNLGNPAQPFPYGRTEGGGIRLRLISHN</sequence>
<dbReference type="PROSITE" id="PS51257">
    <property type="entry name" value="PROKAR_LIPOPROTEIN"/>
    <property type="match status" value="1"/>
</dbReference>